<dbReference type="Proteomes" id="UP000199205">
    <property type="component" value="Unassembled WGS sequence"/>
</dbReference>
<organism evidence="1 2">
    <name type="scientific">Rhizobium lusitanum</name>
    <dbReference type="NCBI Taxonomy" id="293958"/>
    <lineage>
        <taxon>Bacteria</taxon>
        <taxon>Pseudomonadati</taxon>
        <taxon>Pseudomonadota</taxon>
        <taxon>Alphaproteobacteria</taxon>
        <taxon>Hyphomicrobiales</taxon>
        <taxon>Rhizobiaceae</taxon>
        <taxon>Rhizobium/Agrobacterium group</taxon>
        <taxon>Rhizobium</taxon>
    </lineage>
</organism>
<evidence type="ECO:0000313" key="1">
    <source>
        <dbReference type="EMBL" id="SCB24711.1"/>
    </source>
</evidence>
<dbReference type="AlphaFoldDB" id="A0A1C3VAK1"/>
<sequence>MAFIFGMILPHILSNSVQQQIYQIIDSIIDCIIHSFDCNLGKIDIGTVLAVEWLYSPRRGLTSNTGAIHAHNYRTRPC</sequence>
<accession>A0A1C3VAK1</accession>
<dbReference type="EMBL" id="FMAF01000004">
    <property type="protein sequence ID" value="SCB24711.1"/>
    <property type="molecule type" value="Genomic_DNA"/>
</dbReference>
<name>A0A1C3VAK1_9HYPH</name>
<protein>
    <submittedName>
        <fullName evidence="1">Uncharacterized protein</fullName>
    </submittedName>
</protein>
<evidence type="ECO:0000313" key="2">
    <source>
        <dbReference type="Proteomes" id="UP000199205"/>
    </source>
</evidence>
<proteinExistence type="predicted"/>
<reference evidence="1 2" key="1">
    <citation type="submission" date="2016-08" db="EMBL/GenBank/DDBJ databases">
        <authorList>
            <person name="Seilhamer J.J."/>
        </authorList>
    </citation>
    <scope>NUCLEOTIDE SEQUENCE [LARGE SCALE GENOMIC DNA]</scope>
    <source>
        <strain evidence="1 2">P1-7</strain>
    </source>
</reference>
<gene>
    <name evidence="1" type="ORF">GA0061101_104526</name>
</gene>